<evidence type="ECO:0000256" key="1">
    <source>
        <dbReference type="ARBA" id="ARBA00008646"/>
    </source>
</evidence>
<dbReference type="PANTHER" id="PTHR43380">
    <property type="entry name" value="2-OXOISOVALERATE DEHYDROGENASE SUBUNIT ALPHA, MITOCHONDRIAL"/>
    <property type="match status" value="1"/>
</dbReference>
<comment type="function">
    <text evidence="4">Together with BCKDHB forms the heterotetrameric E1 subunit of the mitochondrial branched-chain alpha-ketoacid dehydrogenase (BCKD) complex. The BCKD complex catalyzes the multi-step oxidative decarboxylation of alpha-ketoacids derived from the branched-chain amino-acids valine, leucine and isoleucine producing CO2 and acyl-CoA which is subsequently utilized to produce energy. The E1 subunit catalyzes the first step with the decarboxylation of the alpha-ketoacid forming an enzyme-product intermediate. A reductive acylation mediated by the lipoylamide cofactor of E2 extracts the acyl group from the E1 active site for the next step of the reaction.</text>
</comment>
<comment type="catalytic activity">
    <reaction evidence="6">
        <text>N(6)-[(R)-lipoyl]-L-lysyl-[protein] + 3-methyl-2-oxobutanoate + H(+) = N(6)-[(R)-S(8)-2-methylpropanoyldihydrolipoyl]-L-lysyl-[protein] + CO2</text>
        <dbReference type="Rhea" id="RHEA:13457"/>
        <dbReference type="Rhea" id="RHEA-COMP:10474"/>
        <dbReference type="Rhea" id="RHEA-COMP:10497"/>
        <dbReference type="ChEBI" id="CHEBI:11851"/>
        <dbReference type="ChEBI" id="CHEBI:15378"/>
        <dbReference type="ChEBI" id="CHEBI:16526"/>
        <dbReference type="ChEBI" id="CHEBI:83099"/>
        <dbReference type="ChEBI" id="CHEBI:83142"/>
        <dbReference type="EC" id="1.2.4.4"/>
    </reaction>
    <physiologicalReaction direction="left-to-right" evidence="6">
        <dbReference type="Rhea" id="RHEA:13458"/>
    </physiologicalReaction>
</comment>
<evidence type="ECO:0000259" key="8">
    <source>
        <dbReference type="Pfam" id="PF00676"/>
    </source>
</evidence>
<keyword evidence="2" id="KW-0809">Transit peptide</keyword>
<evidence type="ECO:0000256" key="5">
    <source>
        <dbReference type="ARBA" id="ARBA00047149"/>
    </source>
</evidence>
<comment type="cofactor">
    <cofactor evidence="7">
        <name>thiamine diphosphate</name>
        <dbReference type="ChEBI" id="CHEBI:58937"/>
    </cofactor>
</comment>
<dbReference type="PANTHER" id="PTHR43380:SF1">
    <property type="entry name" value="2-OXOISOVALERATE DEHYDROGENASE SUBUNIT ALPHA, MITOCHONDRIAL"/>
    <property type="match status" value="1"/>
</dbReference>
<comment type="function">
    <text evidence="7">The branched-chain alpha-keto dehydrogenase complex catalyzes the overall conversion of alpha-keto acids to acyl-CoA and CO(2). It contains multiple copies of three enzymatic components: branched-chain alpha-keto acid decarboxylase (E1), lipoamide acyltransferase (E2) and lipoamide dehydrogenase (E3).</text>
</comment>
<proteinExistence type="inferred from homology"/>
<dbReference type="EC" id="1.2.4.4" evidence="7"/>
<dbReference type="SUPFAM" id="SSF52518">
    <property type="entry name" value="Thiamin diphosphate-binding fold (THDP-binding)"/>
    <property type="match status" value="1"/>
</dbReference>
<sequence>MSVGRFINCAAIKAAYVSAFRQTFHGAAISAVRYKSTTPQSEDQLGMKIIGGPRSFINKLEFLEPKLEDAIPIYRVYDTEGKILDGTQDPKLSEDVLHQMYHSMIMLNTMDEVMYSAQRQGRISFYMTNYGEEASHIGSAAALDKRDLVFGQYREAGVLVWRGFTLDEFMDQCYANVNDPAAGKQMPVHYGSRDLNFVTISSPLATQMPQASGAAYALKRTHPGLCVICYFGEGAASEGDAHAAFNFAATLDAPCLFFCRNNGYAISTPAHEQYRGDGIAARGSGYGMITIRIDGNDVLAVYNATKKARQIAIEESRPVLIEAMTYRVGHHSTSDDSTAYRAKEEIEEWTSGDNPINRFKFYLINERQCWDEERDKALAAECKKQVLKAFTAAEKRKKPSPSLLFTDVYDDLPPNLVKQRQEMVDHLGKYSKHYPLDDHEPV</sequence>
<feature type="domain" description="Dehydrogenase E1 component" evidence="8">
    <location>
        <begin position="102"/>
        <end position="401"/>
    </location>
</feature>
<evidence type="ECO:0000313" key="10">
    <source>
        <dbReference type="Proteomes" id="UP001642483"/>
    </source>
</evidence>
<evidence type="ECO:0000256" key="3">
    <source>
        <dbReference type="ARBA" id="ARBA00023002"/>
    </source>
</evidence>
<dbReference type="Proteomes" id="UP001642483">
    <property type="component" value="Unassembled WGS sequence"/>
</dbReference>
<accession>A0ABP0FIA7</accession>
<keyword evidence="7" id="KW-0786">Thiamine pyrophosphate</keyword>
<dbReference type="CDD" id="cd02000">
    <property type="entry name" value="TPP_E1_PDC_ADC_BCADC"/>
    <property type="match status" value="1"/>
</dbReference>
<name>A0ABP0FIA7_CLALP</name>
<keyword evidence="3 7" id="KW-0560">Oxidoreductase</keyword>
<dbReference type="Pfam" id="PF00676">
    <property type="entry name" value="E1_dh"/>
    <property type="match status" value="1"/>
</dbReference>
<evidence type="ECO:0000256" key="6">
    <source>
        <dbReference type="ARBA" id="ARBA00051764"/>
    </source>
</evidence>
<evidence type="ECO:0000256" key="4">
    <source>
        <dbReference type="ARBA" id="ARBA00037052"/>
    </source>
</evidence>
<evidence type="ECO:0000256" key="7">
    <source>
        <dbReference type="RuleBase" id="RU365014"/>
    </source>
</evidence>
<comment type="similarity">
    <text evidence="1 7">Belongs to the BCKDHA family.</text>
</comment>
<dbReference type="InterPro" id="IPR029061">
    <property type="entry name" value="THDP-binding"/>
</dbReference>
<comment type="caution">
    <text evidence="9">The sequence shown here is derived from an EMBL/GenBank/DDBJ whole genome shotgun (WGS) entry which is preliminary data.</text>
</comment>
<evidence type="ECO:0000313" key="9">
    <source>
        <dbReference type="EMBL" id="CAK8678077.1"/>
    </source>
</evidence>
<evidence type="ECO:0000256" key="2">
    <source>
        <dbReference type="ARBA" id="ARBA00022946"/>
    </source>
</evidence>
<organism evidence="9 10">
    <name type="scientific">Clavelina lepadiformis</name>
    <name type="common">Light-bulb sea squirt</name>
    <name type="synonym">Ascidia lepadiformis</name>
    <dbReference type="NCBI Taxonomy" id="159417"/>
    <lineage>
        <taxon>Eukaryota</taxon>
        <taxon>Metazoa</taxon>
        <taxon>Chordata</taxon>
        <taxon>Tunicata</taxon>
        <taxon>Ascidiacea</taxon>
        <taxon>Aplousobranchia</taxon>
        <taxon>Clavelinidae</taxon>
        <taxon>Clavelina</taxon>
    </lineage>
</organism>
<reference evidence="9 10" key="1">
    <citation type="submission" date="2024-02" db="EMBL/GenBank/DDBJ databases">
        <authorList>
            <person name="Daric V."/>
            <person name="Darras S."/>
        </authorList>
    </citation>
    <scope>NUCLEOTIDE SEQUENCE [LARGE SCALE GENOMIC DNA]</scope>
</reference>
<dbReference type="InterPro" id="IPR050771">
    <property type="entry name" value="Alpha-ketoacid_DH_E1_comp"/>
</dbReference>
<dbReference type="InterPro" id="IPR001017">
    <property type="entry name" value="DH_E1"/>
</dbReference>
<protein>
    <recommendedName>
        <fullName evidence="7">2-oxoisovalerate dehydrogenase subunit alpha</fullName>
        <ecNumber evidence="7">1.2.4.4</ecNumber>
    </recommendedName>
    <alternativeName>
        <fullName evidence="7">Branched-chain alpha-keto acid dehydrogenase E1 component alpha chain</fullName>
    </alternativeName>
</protein>
<keyword evidence="10" id="KW-1185">Reference proteome</keyword>
<gene>
    <name evidence="9" type="ORF">CVLEPA_LOCUS8034</name>
</gene>
<dbReference type="Gene3D" id="3.40.50.970">
    <property type="match status" value="1"/>
</dbReference>
<dbReference type="EMBL" id="CAWYQH010000046">
    <property type="protein sequence ID" value="CAK8678077.1"/>
    <property type="molecule type" value="Genomic_DNA"/>
</dbReference>
<comment type="subunit">
    <text evidence="5">Heterotetramer of 2 alpha/BCKDHA and 2 beta chains/BCKDHB that forms the branched-chain alpha-keto acid decarboxylase (E1) component of the BCKD complex. The branched-chain alpha-ketoacid dehydrogenase is a large complex composed of three major building blocks E1, E2 and E3. It is organized around E2, a 24-meric cubic core composed of DBT, to which are associated 6 to 12 copies of E1, and approximately 6 copies of the dehydrogenase E3, a DLD dimer. Interacts with PPM1K.</text>
</comment>